<dbReference type="AlphaFoldDB" id="A0A6A5WVM0"/>
<dbReference type="PROSITE" id="PS51186">
    <property type="entry name" value="GNAT"/>
    <property type="match status" value="1"/>
</dbReference>
<evidence type="ECO:0000313" key="2">
    <source>
        <dbReference type="EMBL" id="KAF2004789.1"/>
    </source>
</evidence>
<accession>A0A6A5WVM0</accession>
<proteinExistence type="predicted"/>
<feature type="domain" description="N-acetyltransferase" evidence="1">
    <location>
        <begin position="1"/>
        <end position="136"/>
    </location>
</feature>
<protein>
    <recommendedName>
        <fullName evidence="1">N-acetyltransferase domain-containing protein</fullName>
    </recommendedName>
</protein>
<dbReference type="EMBL" id="ML977566">
    <property type="protein sequence ID" value="KAF2004789.1"/>
    <property type="molecule type" value="Genomic_DNA"/>
</dbReference>
<name>A0A6A5WVM0_9PLEO</name>
<reference evidence="2" key="1">
    <citation type="journal article" date="2020" name="Stud. Mycol.">
        <title>101 Dothideomycetes genomes: a test case for predicting lifestyles and emergence of pathogens.</title>
        <authorList>
            <person name="Haridas S."/>
            <person name="Albert R."/>
            <person name="Binder M."/>
            <person name="Bloem J."/>
            <person name="Labutti K."/>
            <person name="Salamov A."/>
            <person name="Andreopoulos B."/>
            <person name="Baker S."/>
            <person name="Barry K."/>
            <person name="Bills G."/>
            <person name="Bluhm B."/>
            <person name="Cannon C."/>
            <person name="Castanera R."/>
            <person name="Culley D."/>
            <person name="Daum C."/>
            <person name="Ezra D."/>
            <person name="Gonzalez J."/>
            <person name="Henrissat B."/>
            <person name="Kuo A."/>
            <person name="Liang C."/>
            <person name="Lipzen A."/>
            <person name="Lutzoni F."/>
            <person name="Magnuson J."/>
            <person name="Mondo S."/>
            <person name="Nolan M."/>
            <person name="Ohm R."/>
            <person name="Pangilinan J."/>
            <person name="Park H.-J."/>
            <person name="Ramirez L."/>
            <person name="Alfaro M."/>
            <person name="Sun H."/>
            <person name="Tritt A."/>
            <person name="Yoshinaga Y."/>
            <person name="Zwiers L.-H."/>
            <person name="Turgeon B."/>
            <person name="Goodwin S."/>
            <person name="Spatafora J."/>
            <person name="Crous P."/>
            <person name="Grigoriev I."/>
        </authorList>
    </citation>
    <scope>NUCLEOTIDE SEQUENCE</scope>
    <source>
        <strain evidence="2">CBS 123094</strain>
    </source>
</reference>
<evidence type="ECO:0000313" key="3">
    <source>
        <dbReference type="Proteomes" id="UP000799779"/>
    </source>
</evidence>
<dbReference type="Gene3D" id="3.40.630.30">
    <property type="match status" value="1"/>
</dbReference>
<dbReference type="SUPFAM" id="SSF55729">
    <property type="entry name" value="Acyl-CoA N-acyltransferases (Nat)"/>
    <property type="match status" value="1"/>
</dbReference>
<dbReference type="InterPro" id="IPR016181">
    <property type="entry name" value="Acyl_CoA_acyltransferase"/>
</dbReference>
<dbReference type="GO" id="GO:0016747">
    <property type="term" value="F:acyltransferase activity, transferring groups other than amino-acyl groups"/>
    <property type="evidence" value="ECO:0007669"/>
    <property type="project" value="InterPro"/>
</dbReference>
<evidence type="ECO:0000259" key="1">
    <source>
        <dbReference type="PROSITE" id="PS51186"/>
    </source>
</evidence>
<dbReference type="InterPro" id="IPR000182">
    <property type="entry name" value="GNAT_dom"/>
</dbReference>
<organism evidence="2 3">
    <name type="scientific">Amniculicola lignicola CBS 123094</name>
    <dbReference type="NCBI Taxonomy" id="1392246"/>
    <lineage>
        <taxon>Eukaryota</taxon>
        <taxon>Fungi</taxon>
        <taxon>Dikarya</taxon>
        <taxon>Ascomycota</taxon>
        <taxon>Pezizomycotina</taxon>
        <taxon>Dothideomycetes</taxon>
        <taxon>Pleosporomycetidae</taxon>
        <taxon>Pleosporales</taxon>
        <taxon>Amniculicolaceae</taxon>
        <taxon>Amniculicola</taxon>
    </lineage>
</organism>
<dbReference type="Pfam" id="PF13420">
    <property type="entry name" value="Acetyltransf_4"/>
    <property type="match status" value="1"/>
</dbReference>
<dbReference type="Proteomes" id="UP000799779">
    <property type="component" value="Unassembled WGS sequence"/>
</dbReference>
<sequence length="145" mass="16708">MSANRVRTCRLPFITAKNEQGEVIGYAYCGTFRERKGYRHTVELSLFCRFDSVGKGVGAQLLTKVIDIIKEPGEFPEYITTPRSEDDKVRMVMACMSVDETSWNNGLGLRDFYIRHGFEQVGYMNKVGEKMGRWIDVCYLQLSVW</sequence>
<dbReference type="OrthoDB" id="2129362at2759"/>
<keyword evidence="3" id="KW-1185">Reference proteome</keyword>
<gene>
    <name evidence="2" type="ORF">P154DRAFT_484877</name>
</gene>